<dbReference type="InterPro" id="IPR004811">
    <property type="entry name" value="RelA/Spo_fam"/>
</dbReference>
<dbReference type="SUPFAM" id="SSF81301">
    <property type="entry name" value="Nucleotidyltransferase"/>
    <property type="match status" value="1"/>
</dbReference>
<evidence type="ECO:0000313" key="7">
    <source>
        <dbReference type="EMBL" id="BCK80287.1"/>
    </source>
</evidence>
<dbReference type="EMBL" id="AP023418">
    <property type="protein sequence ID" value="BCK80287.1"/>
    <property type="molecule type" value="Genomic_DNA"/>
</dbReference>
<dbReference type="InterPro" id="IPR012676">
    <property type="entry name" value="TGS-like"/>
</dbReference>
<dbReference type="InterPro" id="IPR003607">
    <property type="entry name" value="HD/PDEase_dom"/>
</dbReference>
<comment type="function">
    <text evidence="4">In eubacteria ppGpp (guanosine 3'-diphosphate 5'-diphosphate) is a mediator of the stringent response that coordinates a variety of cellular activities in response to changes in nutritional abundance.</text>
</comment>
<reference evidence="7" key="1">
    <citation type="submission" date="2020-09" db="EMBL/GenBank/DDBJ databases">
        <title>New species isolated from human feces.</title>
        <authorList>
            <person name="Kitahara M."/>
            <person name="Shigeno Y."/>
            <person name="Shime M."/>
            <person name="Matsumoto Y."/>
            <person name="Nakamura S."/>
            <person name="Motooka D."/>
            <person name="Fukuoka S."/>
            <person name="Nishikawa H."/>
            <person name="Benno Y."/>
        </authorList>
    </citation>
    <scope>NUCLEOTIDE SEQUENCE</scope>
    <source>
        <strain evidence="7">MM50</strain>
    </source>
</reference>
<dbReference type="RefSeq" id="WP_213541264.1">
    <property type="nucleotide sequence ID" value="NZ_AP023418.1"/>
</dbReference>
<dbReference type="Pfam" id="PF19296">
    <property type="entry name" value="RelA_AH_RIS"/>
    <property type="match status" value="1"/>
</dbReference>
<dbReference type="CDD" id="cd04876">
    <property type="entry name" value="ACT_RelA-SpoT"/>
    <property type="match status" value="1"/>
</dbReference>
<dbReference type="InterPro" id="IPR045600">
    <property type="entry name" value="RelA/SpoT_AH_RIS"/>
</dbReference>
<dbReference type="Gene3D" id="3.30.460.10">
    <property type="entry name" value="Beta Polymerase, domain 2"/>
    <property type="match status" value="1"/>
</dbReference>
<dbReference type="PANTHER" id="PTHR21262">
    <property type="entry name" value="GUANOSINE-3',5'-BIS DIPHOSPHATE 3'-PYROPHOSPHOHYDROLASE"/>
    <property type="match status" value="1"/>
</dbReference>
<dbReference type="SUPFAM" id="SSF109604">
    <property type="entry name" value="HD-domain/PDEase-like"/>
    <property type="match status" value="1"/>
</dbReference>
<protein>
    <recommendedName>
        <fullName evidence="2">GTP diphosphokinase</fullName>
        <ecNumber evidence="2">2.7.6.5</ecNumber>
    </recommendedName>
</protein>
<dbReference type="FunFam" id="3.10.20.30:FF:000002">
    <property type="entry name" value="GTP pyrophosphokinase (RelA/SpoT)"/>
    <property type="match status" value="1"/>
</dbReference>
<dbReference type="FunFam" id="3.30.460.10:FF:000001">
    <property type="entry name" value="GTP pyrophosphokinase RelA"/>
    <property type="match status" value="1"/>
</dbReference>
<comment type="similarity">
    <text evidence="4">Belongs to the relA/spoT family.</text>
</comment>
<dbReference type="GO" id="GO:0005886">
    <property type="term" value="C:plasma membrane"/>
    <property type="evidence" value="ECO:0007669"/>
    <property type="project" value="TreeGrafter"/>
</dbReference>
<dbReference type="GO" id="GO:0008728">
    <property type="term" value="F:GTP diphosphokinase activity"/>
    <property type="evidence" value="ECO:0007669"/>
    <property type="project" value="UniProtKB-EC"/>
</dbReference>
<dbReference type="PROSITE" id="PS51880">
    <property type="entry name" value="TGS"/>
    <property type="match status" value="1"/>
</dbReference>
<dbReference type="FunFam" id="1.10.3210.10:FF:000001">
    <property type="entry name" value="GTP pyrophosphokinase RelA"/>
    <property type="match status" value="1"/>
</dbReference>
<evidence type="ECO:0000256" key="4">
    <source>
        <dbReference type="RuleBase" id="RU003847"/>
    </source>
</evidence>
<dbReference type="Pfam" id="PF13328">
    <property type="entry name" value="HD_4"/>
    <property type="match status" value="1"/>
</dbReference>
<dbReference type="Pfam" id="PF02824">
    <property type="entry name" value="TGS"/>
    <property type="match status" value="1"/>
</dbReference>
<dbReference type="EC" id="2.7.6.5" evidence="2"/>
<comment type="catalytic activity">
    <reaction evidence="3">
        <text>GTP + ATP = guanosine 3'-diphosphate 5'-triphosphate + AMP</text>
        <dbReference type="Rhea" id="RHEA:22088"/>
        <dbReference type="ChEBI" id="CHEBI:30616"/>
        <dbReference type="ChEBI" id="CHEBI:37565"/>
        <dbReference type="ChEBI" id="CHEBI:142410"/>
        <dbReference type="ChEBI" id="CHEBI:456215"/>
        <dbReference type="EC" id="2.7.6.5"/>
    </reaction>
</comment>
<dbReference type="Proteomes" id="UP000681035">
    <property type="component" value="Chromosome"/>
</dbReference>
<dbReference type="InterPro" id="IPR045865">
    <property type="entry name" value="ACT-like_dom_sf"/>
</dbReference>
<dbReference type="SUPFAM" id="SSF55021">
    <property type="entry name" value="ACT-like"/>
    <property type="match status" value="1"/>
</dbReference>
<dbReference type="SMART" id="SM00954">
    <property type="entry name" value="RelA_SpoT"/>
    <property type="match status" value="1"/>
</dbReference>
<dbReference type="GO" id="GO:0015970">
    <property type="term" value="P:guanosine tetraphosphate biosynthetic process"/>
    <property type="evidence" value="ECO:0007669"/>
    <property type="project" value="UniProtKB-UniPathway"/>
</dbReference>
<dbReference type="InterPro" id="IPR033655">
    <property type="entry name" value="TGS_RelA/SpoT"/>
</dbReference>
<proteinExistence type="inferred from homology"/>
<dbReference type="InterPro" id="IPR007685">
    <property type="entry name" value="RelA_SpoT"/>
</dbReference>
<dbReference type="PANTHER" id="PTHR21262:SF31">
    <property type="entry name" value="GTP PYROPHOSPHOKINASE"/>
    <property type="match status" value="1"/>
</dbReference>
<dbReference type="SMART" id="SM00471">
    <property type="entry name" value="HDc"/>
    <property type="match status" value="1"/>
</dbReference>
<comment type="pathway">
    <text evidence="1">Purine metabolism; ppGpp biosynthesis; ppGpp from GTP: step 1/2.</text>
</comment>
<keyword evidence="8" id="KW-1185">Reference proteome</keyword>
<dbReference type="InterPro" id="IPR004095">
    <property type="entry name" value="TGS"/>
</dbReference>
<evidence type="ECO:0000313" key="8">
    <source>
        <dbReference type="Proteomes" id="UP000681035"/>
    </source>
</evidence>
<organism evidence="7 8">
    <name type="scientific">Vescimonas coprocola</name>
    <dbReference type="NCBI Taxonomy" id="2714355"/>
    <lineage>
        <taxon>Bacteria</taxon>
        <taxon>Bacillati</taxon>
        <taxon>Bacillota</taxon>
        <taxon>Clostridia</taxon>
        <taxon>Eubacteriales</taxon>
        <taxon>Oscillospiraceae</taxon>
        <taxon>Vescimonas</taxon>
    </lineage>
</organism>
<sequence>MTDTQNTTAPASLVPEIRPEVWADLEQRYRKLEDTVRRYNPSANFQQIRAAFEFAAKAHGAQMRKDGSPFITHPLAVAQIVAEELHLDSESIEAALLHDTIEDTSATHEDISRLFSPTVADLVEGVSKLTRVHYTSKEEEQMENLRKMLMAMSKDIRVILIKISDRLHNMRTMEYQTPEKQKQKSFETMEIYAPIAHRLGMQKMKWELEDLSLKYLDPISYREIVEALNEKAAQYDGFMSSIHDQITRRLREAHIDGYVYGRMKHPYSIYRKMYTQNKSLDDVYDLFAFRVIVDTVSDCYNVLGIIHDLYKPILGRFKDYIGTPKPNMYQSLHTTVVGQNGIPFEVQIRTREMHEVAEYGIAAHWKYKQNGQGAGDEGRYEWVRRLLENQEGADAEDFIHSLKVDMFADEVFVFTPRGDVINLPAGATPIDFAYNIHSAVGNHMVGAKVNGRLVPFDTRLKNGDIVEVVTSQSAHGPSRDWVKIARSSNARSKIRQWFKRERRDENIVNGRSSFESELKRCGVTLKELTAEENLPVILKRLSFKSLDDMYAAIGYGGVTSLKLIGRLREDIQRILHQHQAERQAEVPVEGQPEVTRPAVPVREHSEQGIVVQGLSNCLVKFSKCCSPVPGDEIVGFITRGYGVSVHRKDCPNADPARRPPEEAGRWIKVSWGGKTRESYRTNLQVVSKDRPNLLVDISTILSAAKVHVSSLNARSTADGFALISLAVDVSDSQQLQAVMRRLEQISGVMRVTRPAG</sequence>
<dbReference type="CDD" id="cd00077">
    <property type="entry name" value="HDc"/>
    <property type="match status" value="1"/>
</dbReference>
<gene>
    <name evidence="7" type="primary">relA</name>
    <name evidence="7" type="ORF">MM50RIKEN_00500</name>
</gene>
<evidence type="ECO:0000259" key="6">
    <source>
        <dbReference type="PROSITE" id="PS51880"/>
    </source>
</evidence>
<dbReference type="InterPro" id="IPR012675">
    <property type="entry name" value="Beta-grasp_dom_sf"/>
</dbReference>
<evidence type="ECO:0000256" key="2">
    <source>
        <dbReference type="ARBA" id="ARBA00013251"/>
    </source>
</evidence>
<dbReference type="Pfam" id="PF04607">
    <property type="entry name" value="RelA_SpoT"/>
    <property type="match status" value="1"/>
</dbReference>
<feature type="domain" description="ACT" evidence="5">
    <location>
        <begin position="682"/>
        <end position="756"/>
    </location>
</feature>
<dbReference type="UniPathway" id="UPA00908">
    <property type="reaction ID" value="UER00884"/>
</dbReference>
<dbReference type="KEGG" id="vcop:MM50RIKEN_00500"/>
<evidence type="ECO:0000256" key="1">
    <source>
        <dbReference type="ARBA" id="ARBA00004976"/>
    </source>
</evidence>
<dbReference type="CDD" id="cd05399">
    <property type="entry name" value="NT_Rel-Spo_like"/>
    <property type="match status" value="1"/>
</dbReference>
<dbReference type="PROSITE" id="PS51671">
    <property type="entry name" value="ACT"/>
    <property type="match status" value="1"/>
</dbReference>
<accession>A0A810Q212</accession>
<evidence type="ECO:0000259" key="5">
    <source>
        <dbReference type="PROSITE" id="PS51671"/>
    </source>
</evidence>
<dbReference type="CDD" id="cd01668">
    <property type="entry name" value="TGS_RSH"/>
    <property type="match status" value="1"/>
</dbReference>
<feature type="domain" description="TGS" evidence="6">
    <location>
        <begin position="409"/>
        <end position="470"/>
    </location>
</feature>
<dbReference type="Gene3D" id="3.30.70.260">
    <property type="match status" value="1"/>
</dbReference>
<name>A0A810Q212_9FIRM</name>
<dbReference type="Gene3D" id="1.10.3210.10">
    <property type="entry name" value="Hypothetical protein af1432"/>
    <property type="match status" value="1"/>
</dbReference>
<dbReference type="InterPro" id="IPR002912">
    <property type="entry name" value="ACT_dom"/>
</dbReference>
<dbReference type="AlphaFoldDB" id="A0A810Q212"/>
<dbReference type="SUPFAM" id="SSF81271">
    <property type="entry name" value="TGS-like"/>
    <property type="match status" value="1"/>
</dbReference>
<dbReference type="NCBIfam" id="TIGR00691">
    <property type="entry name" value="spoT_relA"/>
    <property type="match status" value="1"/>
</dbReference>
<evidence type="ECO:0000256" key="3">
    <source>
        <dbReference type="ARBA" id="ARBA00048244"/>
    </source>
</evidence>
<dbReference type="InterPro" id="IPR043519">
    <property type="entry name" value="NT_sf"/>
</dbReference>
<dbReference type="Pfam" id="PF13291">
    <property type="entry name" value="ACT_4"/>
    <property type="match status" value="1"/>
</dbReference>
<dbReference type="Gene3D" id="3.10.20.30">
    <property type="match status" value="1"/>
</dbReference>